<dbReference type="PANTHER" id="PTHR33393">
    <property type="entry name" value="POLYGLUTAMINE SYNTHESIS ACCESSORY PROTEIN RV0574C-RELATED"/>
    <property type="match status" value="1"/>
</dbReference>
<dbReference type="InterPro" id="IPR052169">
    <property type="entry name" value="CW_Biosynth-Accessory"/>
</dbReference>
<evidence type="ECO:0000313" key="4">
    <source>
        <dbReference type="Proteomes" id="UP000494110"/>
    </source>
</evidence>
<dbReference type="AlphaFoldDB" id="A0A6P2X8S0"/>
<dbReference type="Pfam" id="PF09587">
    <property type="entry name" value="PGA_cap"/>
    <property type="match status" value="1"/>
</dbReference>
<protein>
    <submittedName>
        <fullName evidence="3">Capsule biosynthesis protein CapA</fullName>
    </submittedName>
</protein>
<comment type="similarity">
    <text evidence="1">Belongs to the CapA family.</text>
</comment>
<dbReference type="RefSeq" id="WP_175012772.1">
    <property type="nucleotide sequence ID" value="NZ_CABVQN010000012.1"/>
</dbReference>
<dbReference type="InterPro" id="IPR019079">
    <property type="entry name" value="Capsule_synth_CapA"/>
</dbReference>
<dbReference type="SMART" id="SM00854">
    <property type="entry name" value="PGA_cap"/>
    <property type="match status" value="1"/>
</dbReference>
<dbReference type="SUPFAM" id="SSF56300">
    <property type="entry name" value="Metallo-dependent phosphatases"/>
    <property type="match status" value="1"/>
</dbReference>
<dbReference type="Gene3D" id="3.60.21.10">
    <property type="match status" value="1"/>
</dbReference>
<gene>
    <name evidence="3" type="primary">capA</name>
    <name evidence="3" type="ORF">BLA39750_02883</name>
</gene>
<dbReference type="PANTHER" id="PTHR33393:SF11">
    <property type="entry name" value="POLYGLUTAMINE SYNTHESIS ACCESSORY PROTEIN RV0574C-RELATED"/>
    <property type="match status" value="1"/>
</dbReference>
<evidence type="ECO:0000259" key="2">
    <source>
        <dbReference type="SMART" id="SM00854"/>
    </source>
</evidence>
<organism evidence="3 4">
    <name type="scientific">Burkholderia lata (strain ATCC 17760 / DSM 23089 / LMG 22485 / NCIMB 9086 / R18194 / 383)</name>
    <dbReference type="NCBI Taxonomy" id="482957"/>
    <lineage>
        <taxon>Bacteria</taxon>
        <taxon>Pseudomonadati</taxon>
        <taxon>Pseudomonadota</taxon>
        <taxon>Betaproteobacteria</taxon>
        <taxon>Burkholderiales</taxon>
        <taxon>Burkholderiaceae</taxon>
        <taxon>Burkholderia</taxon>
        <taxon>Burkholderia cepacia complex</taxon>
    </lineage>
</organism>
<reference evidence="3 4" key="1">
    <citation type="submission" date="2019-09" db="EMBL/GenBank/DDBJ databases">
        <authorList>
            <person name="Depoorter E."/>
        </authorList>
    </citation>
    <scope>NUCLEOTIDE SEQUENCE [LARGE SCALE GENOMIC DNA]</scope>
    <source>
        <strain evidence="3">R-39750</strain>
    </source>
</reference>
<proteinExistence type="inferred from homology"/>
<dbReference type="Proteomes" id="UP000494110">
    <property type="component" value="Unassembled WGS sequence"/>
</dbReference>
<evidence type="ECO:0000256" key="1">
    <source>
        <dbReference type="ARBA" id="ARBA00005662"/>
    </source>
</evidence>
<dbReference type="InterPro" id="IPR029052">
    <property type="entry name" value="Metallo-depent_PP-like"/>
</dbReference>
<name>A0A6P2X8S0_BURL3</name>
<accession>A0A6P2X8S0</accession>
<feature type="domain" description="Capsule synthesis protein CapA" evidence="2">
    <location>
        <begin position="71"/>
        <end position="304"/>
    </location>
</feature>
<dbReference type="EMBL" id="CABVQN010000012">
    <property type="protein sequence ID" value="VWD05860.1"/>
    <property type="molecule type" value="Genomic_DNA"/>
</dbReference>
<sequence length="383" mass="42582">MDTTQHRPFMDGKFKGLLDSIRHSPYPLHYTLRWPLYFYSPSARNRSGLGPLPARFEHPDAASIPPGDTLRLLFGGDIMVLNGDRPPSLCPALCKLIGASDLFVASLEAPIGAHDPQPGIRYTFKFHMPLAFLEAIRQQTDLPFEKWVLTTANNHAGDVGADGFEQSIRTLEEVGVQHVGLTGGDDPYRTISAKGMNVGFAAWTHWLNRDLGAANGTLTTQHGIDERFAQAAKRRAGIDFLVGLPHWEYEFQHFPQRSTRRLAQRLLGQGADLIVGSHPHVLQPYEKSGNGYCFYSLGNFCGLGIAWPAKIISLLEVHLARTGADQAARIVRFQFHHFYQVHKEDEIEIVAFDDVPEPQRARAVKRVARLVDHTAVARPAGAD</sequence>
<evidence type="ECO:0000313" key="3">
    <source>
        <dbReference type="EMBL" id="VWD05860.1"/>
    </source>
</evidence>